<dbReference type="Gene3D" id="3.90.1150.10">
    <property type="entry name" value="Aspartate Aminotransferase, domain 1"/>
    <property type="match status" value="1"/>
</dbReference>
<comment type="caution">
    <text evidence="6">The sequence shown here is derived from an EMBL/GenBank/DDBJ whole genome shotgun (WGS) entry which is preliminary data.</text>
</comment>
<evidence type="ECO:0000256" key="4">
    <source>
        <dbReference type="RuleBase" id="RU003693"/>
    </source>
</evidence>
<accession>A0A6I3KQK8</accession>
<protein>
    <submittedName>
        <fullName evidence="6">Aminotransferase class I/II-fold pyridoxal phosphate-dependent enzyme</fullName>
    </submittedName>
</protein>
<keyword evidence="3 4" id="KW-0663">Pyridoxal phosphate</keyword>
<evidence type="ECO:0000256" key="1">
    <source>
        <dbReference type="ARBA" id="ARBA00001933"/>
    </source>
</evidence>
<dbReference type="SUPFAM" id="SSF53383">
    <property type="entry name" value="PLP-dependent transferases"/>
    <property type="match status" value="1"/>
</dbReference>
<evidence type="ECO:0000256" key="3">
    <source>
        <dbReference type="ARBA" id="ARBA00022898"/>
    </source>
</evidence>
<evidence type="ECO:0000256" key="2">
    <source>
        <dbReference type="ARBA" id="ARBA00022679"/>
    </source>
</evidence>
<dbReference type="InterPro" id="IPR001917">
    <property type="entry name" value="Aminotrans_II_pyridoxalP_BS"/>
</dbReference>
<dbReference type="GO" id="GO:0030170">
    <property type="term" value="F:pyridoxal phosphate binding"/>
    <property type="evidence" value="ECO:0007669"/>
    <property type="project" value="InterPro"/>
</dbReference>
<dbReference type="Gene3D" id="3.40.640.10">
    <property type="entry name" value="Type I PLP-dependent aspartate aminotransferase-like (Major domain)"/>
    <property type="match status" value="1"/>
</dbReference>
<dbReference type="InterPro" id="IPR004839">
    <property type="entry name" value="Aminotransferase_I/II_large"/>
</dbReference>
<gene>
    <name evidence="6" type="ORF">GIW81_17320</name>
</gene>
<evidence type="ECO:0000313" key="7">
    <source>
        <dbReference type="Proteomes" id="UP000440694"/>
    </source>
</evidence>
<evidence type="ECO:0000313" key="6">
    <source>
        <dbReference type="EMBL" id="MTD96102.1"/>
    </source>
</evidence>
<comment type="similarity">
    <text evidence="4">Belongs to the class-II pyridoxal-phosphate-dependent aminotransferase family.</text>
</comment>
<dbReference type="PANTHER" id="PTHR13693">
    <property type="entry name" value="CLASS II AMINOTRANSFERASE/8-AMINO-7-OXONONANOATE SYNTHASE"/>
    <property type="match status" value="1"/>
</dbReference>
<dbReference type="Pfam" id="PF00155">
    <property type="entry name" value="Aminotran_1_2"/>
    <property type="match status" value="1"/>
</dbReference>
<dbReference type="RefSeq" id="WP_154740564.1">
    <property type="nucleotide sequence ID" value="NZ_WMBQ01000002.1"/>
</dbReference>
<dbReference type="CDD" id="cd06454">
    <property type="entry name" value="KBL_like"/>
    <property type="match status" value="1"/>
</dbReference>
<dbReference type="PANTHER" id="PTHR13693:SF3">
    <property type="entry name" value="LD36009P"/>
    <property type="match status" value="1"/>
</dbReference>
<dbReference type="InterPro" id="IPR015424">
    <property type="entry name" value="PyrdxlP-dep_Trfase"/>
</dbReference>
<keyword evidence="2 6" id="KW-0808">Transferase</keyword>
<comment type="cofactor">
    <cofactor evidence="1 4">
        <name>pyridoxal 5'-phosphate</name>
        <dbReference type="ChEBI" id="CHEBI:597326"/>
    </cofactor>
</comment>
<dbReference type="InterPro" id="IPR050087">
    <property type="entry name" value="AON_synthase_class-II"/>
</dbReference>
<proteinExistence type="inferred from homology"/>
<dbReference type="Proteomes" id="UP000440694">
    <property type="component" value="Unassembled WGS sequence"/>
</dbReference>
<reference evidence="6 7" key="1">
    <citation type="submission" date="2019-11" db="EMBL/GenBank/DDBJ databases">
        <title>Identification of a novel strain.</title>
        <authorList>
            <person name="Xu Q."/>
            <person name="Wang G."/>
        </authorList>
    </citation>
    <scope>NUCLEOTIDE SEQUENCE [LARGE SCALE GENOMIC DNA]</scope>
    <source>
        <strain evidence="7">xq</strain>
    </source>
</reference>
<dbReference type="AlphaFoldDB" id="A0A6I3KQK8"/>
<keyword evidence="7" id="KW-1185">Reference proteome</keyword>
<sequence length="401" mass="43054">MRRSQRFDDMPGYTGVMKHRAIADRFGFSDPFYQCHSPSRTPHIVVEGRTLLNFSAYDYLGLNGHAAVSAAAKAAIDQYGTSVSASRIVAGDIELHRELEAALAEHYRTEAALTFVSGHATNVSTLAALTEPGDLILHDELAHNSILVGAKLSGATVAAFRHNDLNSLERLLQRERDSHKNVLIAVEGLYSMDGDMADLRGLIALKQRYGAWLMVDEAHGFGVLGRTGHGIAEAAGVDPAAVDIWMGTLSKALAACGGYICGSHALVELLKFRAAGQVYSVGLSPPVAAAALAALKLAHAEPERVQRLQANGRMFLSEARRLGLDTATCQGYAICPVMVGDIVSAGRITDRMLKRGIYVLPIIYPAVPIKAARLRFFLTSEHTPEQISTALSITAEELAAL</sequence>
<evidence type="ECO:0000259" key="5">
    <source>
        <dbReference type="Pfam" id="PF00155"/>
    </source>
</evidence>
<feature type="domain" description="Aminotransferase class I/classII large" evidence="5">
    <location>
        <begin position="50"/>
        <end position="391"/>
    </location>
</feature>
<keyword evidence="6" id="KW-0032">Aminotransferase</keyword>
<dbReference type="InterPro" id="IPR015421">
    <property type="entry name" value="PyrdxlP-dep_Trfase_major"/>
</dbReference>
<dbReference type="PROSITE" id="PS00599">
    <property type="entry name" value="AA_TRANSFER_CLASS_2"/>
    <property type="match status" value="1"/>
</dbReference>
<dbReference type="GO" id="GO:0008483">
    <property type="term" value="F:transaminase activity"/>
    <property type="evidence" value="ECO:0007669"/>
    <property type="project" value="UniProtKB-KW"/>
</dbReference>
<name>A0A6I3KQK8_9HYPH</name>
<organism evidence="6 7">
    <name type="scientific">Hyphomicrobium album</name>
    <dbReference type="NCBI Taxonomy" id="2665159"/>
    <lineage>
        <taxon>Bacteria</taxon>
        <taxon>Pseudomonadati</taxon>
        <taxon>Pseudomonadota</taxon>
        <taxon>Alphaproteobacteria</taxon>
        <taxon>Hyphomicrobiales</taxon>
        <taxon>Hyphomicrobiaceae</taxon>
        <taxon>Hyphomicrobium</taxon>
    </lineage>
</organism>
<dbReference type="EMBL" id="WMBQ01000002">
    <property type="protein sequence ID" value="MTD96102.1"/>
    <property type="molecule type" value="Genomic_DNA"/>
</dbReference>
<dbReference type="InterPro" id="IPR015422">
    <property type="entry name" value="PyrdxlP-dep_Trfase_small"/>
</dbReference>